<dbReference type="EC" id="2.5.1.46" evidence="3"/>
<dbReference type="InterPro" id="IPR029035">
    <property type="entry name" value="DHS-like_NAD/FAD-binding_dom"/>
</dbReference>
<proteinExistence type="inferred from homology"/>
<dbReference type="AlphaFoldDB" id="A0A7C2BLE0"/>
<dbReference type="PANTHER" id="PTHR11703">
    <property type="entry name" value="DEOXYHYPUSINE SYNTHASE"/>
    <property type="match status" value="1"/>
</dbReference>
<dbReference type="InterPro" id="IPR002773">
    <property type="entry name" value="Deoxyhypusine_synthase"/>
</dbReference>
<keyword evidence="2 3" id="KW-0808">Transferase</keyword>
<dbReference type="PANTHER" id="PTHR11703:SF2">
    <property type="entry name" value="DEOXYHYPUSINE SYNTHASE-LIKE PROTEIN"/>
    <property type="match status" value="1"/>
</dbReference>
<evidence type="ECO:0000256" key="2">
    <source>
        <dbReference type="ARBA" id="ARBA00022679"/>
    </source>
</evidence>
<dbReference type="GO" id="GO:0034038">
    <property type="term" value="F:deoxyhypusine synthase activity"/>
    <property type="evidence" value="ECO:0007669"/>
    <property type="project" value="UniProtKB-EC"/>
</dbReference>
<dbReference type="EMBL" id="DSJT01000034">
    <property type="protein sequence ID" value="HEF87874.1"/>
    <property type="molecule type" value="Genomic_DNA"/>
</dbReference>
<evidence type="ECO:0000256" key="1">
    <source>
        <dbReference type="ARBA" id="ARBA00009892"/>
    </source>
</evidence>
<protein>
    <submittedName>
        <fullName evidence="3">Deoxyhypusine synthase</fullName>
        <ecNumber evidence="3">2.5.1.46</ecNumber>
    </submittedName>
</protein>
<dbReference type="SUPFAM" id="SSF52467">
    <property type="entry name" value="DHS-like NAD/FAD-binding domain"/>
    <property type="match status" value="1"/>
</dbReference>
<dbReference type="Pfam" id="PF01916">
    <property type="entry name" value="DS"/>
    <property type="match status" value="1"/>
</dbReference>
<reference evidence="3" key="1">
    <citation type="journal article" date="2020" name="mSystems">
        <title>Genome- and Community-Level Interaction Insights into Carbon Utilization and Element Cycling Functions of Hydrothermarchaeota in Hydrothermal Sediment.</title>
        <authorList>
            <person name="Zhou Z."/>
            <person name="Liu Y."/>
            <person name="Xu W."/>
            <person name="Pan J."/>
            <person name="Luo Z.H."/>
            <person name="Li M."/>
        </authorList>
    </citation>
    <scope>NUCLEOTIDE SEQUENCE [LARGE SCALE GENOMIC DNA]</scope>
    <source>
        <strain evidence="3">SpSt-23</strain>
    </source>
</reference>
<evidence type="ECO:0000313" key="3">
    <source>
        <dbReference type="EMBL" id="HEF87874.1"/>
    </source>
</evidence>
<organism evidence="3">
    <name type="scientific">Thermosphaera aggregans</name>
    <dbReference type="NCBI Taxonomy" id="54254"/>
    <lineage>
        <taxon>Archaea</taxon>
        <taxon>Thermoproteota</taxon>
        <taxon>Thermoprotei</taxon>
        <taxon>Desulfurococcales</taxon>
        <taxon>Desulfurococcaceae</taxon>
        <taxon>Thermosphaera</taxon>
    </lineage>
</organism>
<dbReference type="NCBIfam" id="NF002006">
    <property type="entry name" value="PRK00805.1"/>
    <property type="match status" value="1"/>
</dbReference>
<accession>A0A7C2BLE0</accession>
<dbReference type="Gene3D" id="3.40.910.10">
    <property type="entry name" value="Deoxyhypusine synthase"/>
    <property type="match status" value="1"/>
</dbReference>
<dbReference type="InterPro" id="IPR036982">
    <property type="entry name" value="Deoxyhypusine_synthase_sf"/>
</dbReference>
<dbReference type="GO" id="GO:0005737">
    <property type="term" value="C:cytoplasm"/>
    <property type="evidence" value="ECO:0007669"/>
    <property type="project" value="TreeGrafter"/>
</dbReference>
<sequence>MAEEGLPDELNFILGEVKSLNVEKRSIHQLLLAMADTAFQGRALGEAYKVLLEMFRDPDNTIFLGLAGSMSTAGMWRIVKWLVEERYVDVVVSTGAILSEDIFEAMGFKYYKTLPTVDDEKLLKHKYDRFYDTVANELEYRRMENLIKEFVETLPAGKPFSTAEFLHEFGKWLNEKGVDCIVSAAYRAGVPVFSPALVDSAYGMATLLAFRRGHRVVIDMVKDFSDIVELGRRSRKLSAIYVGGGVPKDYVNLVTVAQTLIGEYEEGVHDYYKSLEYVVQFTTDAPQWGGLSGATLDEAVSWGKVSPVARKKTVYVDATIALPLISHGLLESGVKRAKPFDTSWFFQRNI</sequence>
<comment type="similarity">
    <text evidence="1">Belongs to the deoxyhypusine synthase family.</text>
</comment>
<comment type="caution">
    <text evidence="3">The sequence shown here is derived from an EMBL/GenBank/DDBJ whole genome shotgun (WGS) entry which is preliminary data.</text>
</comment>
<name>A0A7C2BLE0_9CREN</name>
<gene>
    <name evidence="3" type="ORF">ENP55_06340</name>
</gene>